<dbReference type="PANTHER" id="PTHR43393:SF3">
    <property type="entry name" value="LYSINE DECARBOXYLASE-LIKE PROTEIN"/>
    <property type="match status" value="1"/>
</dbReference>
<evidence type="ECO:0008006" key="2">
    <source>
        <dbReference type="Google" id="ProtNLM"/>
    </source>
</evidence>
<dbReference type="EMBL" id="UOGE01000093">
    <property type="protein sequence ID" value="VAX24354.1"/>
    <property type="molecule type" value="Genomic_DNA"/>
</dbReference>
<name>A0A3B1CK36_9ZZZZ</name>
<dbReference type="Gene3D" id="3.40.50.450">
    <property type="match status" value="1"/>
</dbReference>
<dbReference type="InterPro" id="IPR052341">
    <property type="entry name" value="LOG_family_nucleotidases"/>
</dbReference>
<dbReference type="InterPro" id="IPR041164">
    <property type="entry name" value="LDcluster4"/>
</dbReference>
<evidence type="ECO:0000313" key="1">
    <source>
        <dbReference type="EMBL" id="VAX24354.1"/>
    </source>
</evidence>
<gene>
    <name evidence="1" type="ORF">MNBD_NITROSPINAE02-137</name>
</gene>
<organism evidence="1">
    <name type="scientific">hydrothermal vent metagenome</name>
    <dbReference type="NCBI Taxonomy" id="652676"/>
    <lineage>
        <taxon>unclassified sequences</taxon>
        <taxon>metagenomes</taxon>
        <taxon>ecological metagenomes</taxon>
    </lineage>
</organism>
<dbReference type="InterPro" id="IPR005268">
    <property type="entry name" value="CHP00725"/>
</dbReference>
<sequence>MPDSTIIIGVIGAGSCTADVSGGAQKVGELIAGRGAMLVCGGLGGVMESAAKGAFSNGGVTIGILPGDNKDDRSPYISIPIVTDMGHARNVIIAQTADGLIAIEGGSGTLSEIAISMKLGKPVVSIGKWSQMEGVIAAQTPEEAVEKVFKLIG</sequence>
<accession>A0A3B1CK36</accession>
<reference evidence="1" key="1">
    <citation type="submission" date="2018-06" db="EMBL/GenBank/DDBJ databases">
        <authorList>
            <person name="Zhirakovskaya E."/>
        </authorList>
    </citation>
    <scope>NUCLEOTIDE SEQUENCE</scope>
</reference>
<dbReference type="GO" id="GO:0005829">
    <property type="term" value="C:cytosol"/>
    <property type="evidence" value="ECO:0007669"/>
    <property type="project" value="TreeGrafter"/>
</dbReference>
<dbReference type="AlphaFoldDB" id="A0A3B1CK36"/>
<dbReference type="SUPFAM" id="SSF102405">
    <property type="entry name" value="MCP/YpsA-like"/>
    <property type="match status" value="1"/>
</dbReference>
<dbReference type="PANTHER" id="PTHR43393">
    <property type="entry name" value="CYTOKININ RIBOSIDE 5'-MONOPHOSPHATE PHOSPHORIBOHYDROLASE"/>
    <property type="match status" value="1"/>
</dbReference>
<dbReference type="NCBIfam" id="TIGR00725">
    <property type="entry name" value="TIGR00725 family protein"/>
    <property type="match status" value="1"/>
</dbReference>
<proteinExistence type="predicted"/>
<protein>
    <recommendedName>
        <fullName evidence="2">TIGR00725 family protein</fullName>
    </recommendedName>
</protein>
<dbReference type="Pfam" id="PF18306">
    <property type="entry name" value="LDcluster4"/>
    <property type="match status" value="1"/>
</dbReference>